<dbReference type="Proteomes" id="UP001268256">
    <property type="component" value="Unassembled WGS sequence"/>
</dbReference>
<dbReference type="RefSeq" id="WP_322877565.1">
    <property type="nucleotide sequence ID" value="NZ_JAVMIP010000003.1"/>
</dbReference>
<protein>
    <recommendedName>
        <fullName evidence="3">Abortive infection protein-like C-terminal domain-containing protein</fullName>
    </recommendedName>
</protein>
<evidence type="ECO:0000313" key="2">
    <source>
        <dbReference type="Proteomes" id="UP001268256"/>
    </source>
</evidence>
<sequence>MPLKYPSSWRFSRSKDVIISDPAISEFFDLVGKIAAQGDRWWFFERFKGFFASAAGSTSYRSSSESWAETDLLAFMRQLATNPPLFLEAFYDACQSFQNTQYDTPDVELINDICREYQIGYQIAPPELRKLDIAQEVISIPNTPSTFSESSVQLLQESLNRAEQLLSEKRPREAVQEMLWILESISTVFKGIPLASGTIKGKYFNEITKELRKTHQGTTLERVLDWASQLHGYLSTPTGGGVRHGIDLTDGKPISLSDGRLFCNLIRSYIVFLLSEHERLIDSGAGDA</sequence>
<proteinExistence type="predicted"/>
<organism evidence="1 2">
    <name type="scientific">Pseudocalidococcus azoricus BACA0444</name>
    <dbReference type="NCBI Taxonomy" id="2918990"/>
    <lineage>
        <taxon>Bacteria</taxon>
        <taxon>Bacillati</taxon>
        <taxon>Cyanobacteriota</taxon>
        <taxon>Cyanophyceae</taxon>
        <taxon>Acaryochloridales</taxon>
        <taxon>Thermosynechococcaceae</taxon>
        <taxon>Pseudocalidococcus</taxon>
        <taxon>Pseudocalidococcus azoricus</taxon>
    </lineage>
</organism>
<evidence type="ECO:0000313" key="1">
    <source>
        <dbReference type="EMBL" id="MDS3860284.1"/>
    </source>
</evidence>
<gene>
    <name evidence="1" type="ORF">RIF25_05635</name>
</gene>
<dbReference type="AlphaFoldDB" id="A0AAE4FQ77"/>
<comment type="caution">
    <text evidence="1">The sequence shown here is derived from an EMBL/GenBank/DDBJ whole genome shotgun (WGS) entry which is preliminary data.</text>
</comment>
<name>A0AAE4FQ77_9CYAN</name>
<dbReference type="EMBL" id="JAVMIP010000003">
    <property type="protein sequence ID" value="MDS3860284.1"/>
    <property type="molecule type" value="Genomic_DNA"/>
</dbReference>
<accession>A0AAE4FQ77</accession>
<reference evidence="2" key="1">
    <citation type="submission" date="2023-07" db="EMBL/GenBank/DDBJ databases">
        <authorList>
            <person name="Luz R."/>
            <person name="Cordeiro R."/>
            <person name="Fonseca A."/>
            <person name="Goncalves V."/>
        </authorList>
    </citation>
    <scope>NUCLEOTIDE SEQUENCE [LARGE SCALE GENOMIC DNA]</scope>
    <source>
        <strain evidence="2">BACA0444</strain>
    </source>
</reference>
<keyword evidence="2" id="KW-1185">Reference proteome</keyword>
<evidence type="ECO:0008006" key="3">
    <source>
        <dbReference type="Google" id="ProtNLM"/>
    </source>
</evidence>